<dbReference type="GO" id="GO:0005886">
    <property type="term" value="C:plasma membrane"/>
    <property type="evidence" value="ECO:0007669"/>
    <property type="project" value="UniProtKB-SubCell"/>
</dbReference>
<keyword evidence="4 9" id="KW-0812">Transmembrane</keyword>
<evidence type="ECO:0000256" key="2">
    <source>
        <dbReference type="ARBA" id="ARBA00022448"/>
    </source>
</evidence>
<dbReference type="OrthoDB" id="3639251at2759"/>
<dbReference type="FunFam" id="1.20.1250.20:FF:000065">
    <property type="entry name" value="Putative MFS pantothenate transporter"/>
    <property type="match status" value="1"/>
</dbReference>
<dbReference type="EMBL" id="ML738640">
    <property type="protein sequence ID" value="KAE8161545.1"/>
    <property type="molecule type" value="Genomic_DNA"/>
</dbReference>
<keyword evidence="6 9" id="KW-0472">Membrane</keyword>
<reference evidence="11 12" key="1">
    <citation type="submission" date="2019-04" db="EMBL/GenBank/DDBJ databases">
        <title>Friends and foes A comparative genomics study of 23 Aspergillus species from section Flavi.</title>
        <authorList>
            <consortium name="DOE Joint Genome Institute"/>
            <person name="Kjaerbolling I."/>
            <person name="Vesth T."/>
            <person name="Frisvad J.C."/>
            <person name="Nybo J.L."/>
            <person name="Theobald S."/>
            <person name="Kildgaard S."/>
            <person name="Isbrandt T."/>
            <person name="Kuo A."/>
            <person name="Sato A."/>
            <person name="Lyhne E.K."/>
            <person name="Kogle M.E."/>
            <person name="Wiebenga A."/>
            <person name="Kun R.S."/>
            <person name="Lubbers R.J."/>
            <person name="Makela M.R."/>
            <person name="Barry K."/>
            <person name="Chovatia M."/>
            <person name="Clum A."/>
            <person name="Daum C."/>
            <person name="Haridas S."/>
            <person name="He G."/>
            <person name="LaButti K."/>
            <person name="Lipzen A."/>
            <person name="Mondo S."/>
            <person name="Riley R."/>
            <person name="Salamov A."/>
            <person name="Simmons B.A."/>
            <person name="Magnuson J.K."/>
            <person name="Henrissat B."/>
            <person name="Mortensen U.H."/>
            <person name="Larsen T.O."/>
            <person name="Devries R.P."/>
            <person name="Grigoriev I.V."/>
            <person name="Machida M."/>
            <person name="Baker S.E."/>
            <person name="Andersen M.R."/>
        </authorList>
    </citation>
    <scope>NUCLEOTIDE SEQUENCE [LARGE SCALE GENOMIC DNA]</scope>
    <source>
        <strain evidence="11 12">CBS 117626</strain>
    </source>
</reference>
<dbReference type="FunFam" id="1.20.1250.20:FF:000386">
    <property type="entry name" value="MFS general substrate transporter"/>
    <property type="match status" value="1"/>
</dbReference>
<sequence>MSYPIEKAAATTDSPPEASDVERCKSKESSERPAQPIPERQKWYQWFAPTDTPAERRLILKLDGLIIVFLFLAHWAKVLDSSATSTAYVSGMKEDLKLYGNQLNYLNTVYMVGFITMQIPLTLAMTRCPVNYFLPAADLFWGVFTLAQYKASSVTQLYALRFFVGALGGFFFPAVQWYLGSWYKRSELARRGAIFFIASQVGSMSSGYIQAGAYARLDGRYGIEGWRWLYIICFACTIPIAFLGLCLLPSTPDRCNSRYLTQDEIRLAQERMAAEHREPRQPFTVPRIVTILKGWRIWVLVGFAFFFSQADGVSSNSGLSLWLKEEKYSVESINTITTVSPAVTIVASIVCGVISDIYDAKVSLIATTALLNIFACLVLAIWNVPVGLKFFAFFLSGTADGIAAIIYAWANEICARSAEERALVISAMNTIGNTFGAWIPLFVWKTVDAPRYLIGYNWNLALDVCMLVMLFVLRYFWVREQRRDRV</sequence>
<feature type="compositionally biased region" description="Basic and acidic residues" evidence="8">
    <location>
        <begin position="20"/>
        <end position="31"/>
    </location>
</feature>
<gene>
    <name evidence="11" type="ORF">BDV40DRAFT_267444</name>
</gene>
<dbReference type="GO" id="GO:0022857">
    <property type="term" value="F:transmembrane transporter activity"/>
    <property type="evidence" value="ECO:0007669"/>
    <property type="project" value="InterPro"/>
</dbReference>
<evidence type="ECO:0000256" key="6">
    <source>
        <dbReference type="ARBA" id="ARBA00023136"/>
    </source>
</evidence>
<feature type="transmembrane region" description="Helical" evidence="9">
    <location>
        <begin position="105"/>
        <end position="125"/>
    </location>
</feature>
<protein>
    <submittedName>
        <fullName evidence="11">Major facilitator superfamily domain-containing protein</fullName>
    </submittedName>
</protein>
<keyword evidence="2" id="KW-0813">Transport</keyword>
<feature type="transmembrane region" description="Helical" evidence="9">
    <location>
        <begin position="456"/>
        <end position="477"/>
    </location>
</feature>
<feature type="transmembrane region" description="Helical" evidence="9">
    <location>
        <begin position="295"/>
        <end position="313"/>
    </location>
</feature>
<evidence type="ECO:0000256" key="7">
    <source>
        <dbReference type="ARBA" id="ARBA00037968"/>
    </source>
</evidence>
<evidence type="ECO:0000256" key="8">
    <source>
        <dbReference type="SAM" id="MobiDB-lite"/>
    </source>
</evidence>
<proteinExistence type="inferred from homology"/>
<evidence type="ECO:0000256" key="9">
    <source>
        <dbReference type="SAM" id="Phobius"/>
    </source>
</evidence>
<comment type="subcellular location">
    <subcellularLocation>
        <location evidence="1">Cell membrane</location>
        <topology evidence="1">Multi-pass membrane protein</topology>
    </subcellularLocation>
</comment>
<dbReference type="InterPro" id="IPR011701">
    <property type="entry name" value="MFS"/>
</dbReference>
<dbReference type="InterPro" id="IPR020846">
    <property type="entry name" value="MFS_dom"/>
</dbReference>
<keyword evidence="5 9" id="KW-1133">Transmembrane helix</keyword>
<feature type="transmembrane region" description="Helical" evidence="9">
    <location>
        <begin position="390"/>
        <end position="410"/>
    </location>
</feature>
<evidence type="ECO:0000256" key="4">
    <source>
        <dbReference type="ARBA" id="ARBA00022692"/>
    </source>
</evidence>
<feature type="transmembrane region" description="Helical" evidence="9">
    <location>
        <begin position="422"/>
        <end position="444"/>
    </location>
</feature>
<comment type="similarity">
    <text evidence="7">Belongs to the major facilitator superfamily. Allantoate permease family.</text>
</comment>
<dbReference type="PANTHER" id="PTHR43791">
    <property type="entry name" value="PERMEASE-RELATED"/>
    <property type="match status" value="1"/>
</dbReference>
<evidence type="ECO:0000313" key="12">
    <source>
        <dbReference type="Proteomes" id="UP000326950"/>
    </source>
</evidence>
<dbReference type="Gene3D" id="1.20.1250.20">
    <property type="entry name" value="MFS general substrate transporter like domains"/>
    <property type="match status" value="2"/>
</dbReference>
<dbReference type="Proteomes" id="UP000326950">
    <property type="component" value="Unassembled WGS sequence"/>
</dbReference>
<evidence type="ECO:0000313" key="11">
    <source>
        <dbReference type="EMBL" id="KAE8161545.1"/>
    </source>
</evidence>
<dbReference type="SUPFAM" id="SSF103473">
    <property type="entry name" value="MFS general substrate transporter"/>
    <property type="match status" value="1"/>
</dbReference>
<organism evidence="11 12">
    <name type="scientific">Aspergillus tamarii</name>
    <dbReference type="NCBI Taxonomy" id="41984"/>
    <lineage>
        <taxon>Eukaryota</taxon>
        <taxon>Fungi</taxon>
        <taxon>Dikarya</taxon>
        <taxon>Ascomycota</taxon>
        <taxon>Pezizomycotina</taxon>
        <taxon>Eurotiomycetes</taxon>
        <taxon>Eurotiomycetidae</taxon>
        <taxon>Eurotiales</taxon>
        <taxon>Aspergillaceae</taxon>
        <taxon>Aspergillus</taxon>
        <taxon>Aspergillus subgen. Circumdati</taxon>
    </lineage>
</organism>
<accession>A0A5N6USC4</accession>
<feature type="domain" description="Major facilitator superfamily (MFS) profile" evidence="10">
    <location>
        <begin position="66"/>
        <end position="482"/>
    </location>
</feature>
<feature type="transmembrane region" description="Helical" evidence="9">
    <location>
        <begin position="333"/>
        <end position="355"/>
    </location>
</feature>
<feature type="transmembrane region" description="Helical" evidence="9">
    <location>
        <begin position="192"/>
        <end position="215"/>
    </location>
</feature>
<feature type="region of interest" description="Disordered" evidence="8">
    <location>
        <begin position="1"/>
        <end position="36"/>
    </location>
</feature>
<keyword evidence="12" id="KW-1185">Reference proteome</keyword>
<dbReference type="InterPro" id="IPR036259">
    <property type="entry name" value="MFS_trans_sf"/>
</dbReference>
<name>A0A5N6USC4_ASPTM</name>
<evidence type="ECO:0000259" key="10">
    <source>
        <dbReference type="PROSITE" id="PS50850"/>
    </source>
</evidence>
<feature type="transmembrane region" description="Helical" evidence="9">
    <location>
        <begin position="227"/>
        <end position="248"/>
    </location>
</feature>
<evidence type="ECO:0000256" key="5">
    <source>
        <dbReference type="ARBA" id="ARBA00022989"/>
    </source>
</evidence>
<dbReference type="PROSITE" id="PS50850">
    <property type="entry name" value="MFS"/>
    <property type="match status" value="1"/>
</dbReference>
<feature type="transmembrane region" description="Helical" evidence="9">
    <location>
        <begin position="362"/>
        <end position="384"/>
    </location>
</feature>
<evidence type="ECO:0000256" key="1">
    <source>
        <dbReference type="ARBA" id="ARBA00004651"/>
    </source>
</evidence>
<dbReference type="Pfam" id="PF07690">
    <property type="entry name" value="MFS_1"/>
    <property type="match status" value="1"/>
</dbReference>
<evidence type="ECO:0000256" key="3">
    <source>
        <dbReference type="ARBA" id="ARBA00022475"/>
    </source>
</evidence>
<feature type="transmembrane region" description="Helical" evidence="9">
    <location>
        <begin position="157"/>
        <end position="180"/>
    </location>
</feature>
<dbReference type="PANTHER" id="PTHR43791:SF15">
    <property type="entry name" value="TRANSPORTER SEO1-RELATED"/>
    <property type="match status" value="1"/>
</dbReference>
<keyword evidence="3" id="KW-1003">Cell membrane</keyword>
<dbReference type="AlphaFoldDB" id="A0A5N6USC4"/>